<accession>A0AAP2GFA3</accession>
<comment type="caution">
    <text evidence="1">The sequence shown here is derived from an EMBL/GenBank/DDBJ whole genome shotgun (WGS) entry which is preliminary data.</text>
</comment>
<dbReference type="EMBL" id="JAHESC010000038">
    <property type="protein sequence ID" value="MBT1689287.1"/>
    <property type="molecule type" value="Genomic_DNA"/>
</dbReference>
<evidence type="ECO:0000313" key="1">
    <source>
        <dbReference type="EMBL" id="MBT1689287.1"/>
    </source>
</evidence>
<dbReference type="Proteomes" id="UP001319180">
    <property type="component" value="Unassembled WGS sequence"/>
</dbReference>
<protein>
    <submittedName>
        <fullName evidence="1">DUF3748 domain-containing protein</fullName>
    </submittedName>
</protein>
<dbReference type="Pfam" id="PF12566">
    <property type="entry name" value="DUF3748"/>
    <property type="match status" value="1"/>
</dbReference>
<proteinExistence type="predicted"/>
<dbReference type="AlphaFoldDB" id="A0AAP2GFA3"/>
<dbReference type="RefSeq" id="WP_254092513.1">
    <property type="nucleotide sequence ID" value="NZ_JAHESC010000038.1"/>
</dbReference>
<evidence type="ECO:0000313" key="2">
    <source>
        <dbReference type="Proteomes" id="UP001319180"/>
    </source>
</evidence>
<sequence>MPEQQHTSGRYGHTLHATQVFSPDDSWVVYDTRNDDTHIGRTEGIEMVQIATGEVVRLYTTSQQTIHGPGVGAVAWNPGRDEIIFIHGLQNADAVKPYGITRRFGALLKPHGTRAIRHADARTVQGPFIPGALRGGTHAHTWSGDGAWISFTYNDAVFEQDLRTVGVMAPVQRVAVPVTDCENFSGEYFTVVVATVTEHPRPGSDDIEKAFDECWIGQDGYLDDNGQHHTRAIAFQGNVRREDGAVVTEVFVADLPADITQPADGLPLAGTPHMRPQVPRGIYQRRVTDTTQRKYPGLQGPRFRLRTSPDGAEIYFLMKDDAGLVQVYRVPTTGGHIIPLTYLACAVQGQHNISPDGRWISFLADNSVWVIDAAGGMPRRLTVRTDDARAPVGGALWSHRGDRLVYNRYDADGFLQIYSIPFF</sequence>
<dbReference type="SUPFAM" id="SSF82171">
    <property type="entry name" value="DPP6 N-terminal domain-like"/>
    <property type="match status" value="1"/>
</dbReference>
<reference evidence="1 2" key="1">
    <citation type="submission" date="2021-05" db="EMBL/GenBank/DDBJ databases">
        <title>A Polyphasic approach of four new species of the genus Ohtaekwangia: Ohtaekwangia histidinii sp. nov., Ohtaekwangia cretensis sp. nov., Ohtaekwangia indiensis sp. nov., Ohtaekwangia reichenbachii sp. nov. from diverse environment.</title>
        <authorList>
            <person name="Octaviana S."/>
        </authorList>
    </citation>
    <scope>NUCLEOTIDE SEQUENCE [LARGE SCALE GENOMIC DNA]</scope>
    <source>
        <strain evidence="1 2">PWU37</strain>
    </source>
</reference>
<dbReference type="InterPro" id="IPR022223">
    <property type="entry name" value="DUF3748"/>
</dbReference>
<dbReference type="Gene3D" id="2.120.10.30">
    <property type="entry name" value="TolB, C-terminal domain"/>
    <property type="match status" value="1"/>
</dbReference>
<dbReference type="InterPro" id="IPR011042">
    <property type="entry name" value="6-blade_b-propeller_TolB-like"/>
</dbReference>
<gene>
    <name evidence="1" type="ORF">KK078_22160</name>
</gene>
<keyword evidence="2" id="KW-1185">Reference proteome</keyword>
<organism evidence="1 2">
    <name type="scientific">Dawidia soli</name>
    <dbReference type="NCBI Taxonomy" id="2782352"/>
    <lineage>
        <taxon>Bacteria</taxon>
        <taxon>Pseudomonadati</taxon>
        <taxon>Bacteroidota</taxon>
        <taxon>Cytophagia</taxon>
        <taxon>Cytophagales</taxon>
        <taxon>Chryseotaleaceae</taxon>
        <taxon>Dawidia</taxon>
    </lineage>
</organism>
<name>A0AAP2GFA3_9BACT</name>